<evidence type="ECO:0008006" key="3">
    <source>
        <dbReference type="Google" id="ProtNLM"/>
    </source>
</evidence>
<accession>A0AAV4NJ34</accession>
<proteinExistence type="predicted"/>
<reference evidence="1 2" key="1">
    <citation type="submission" date="2021-06" db="EMBL/GenBank/DDBJ databases">
        <title>Caerostris extrusa draft genome.</title>
        <authorList>
            <person name="Kono N."/>
            <person name="Arakawa K."/>
        </authorList>
    </citation>
    <scope>NUCLEOTIDE SEQUENCE [LARGE SCALE GENOMIC DNA]</scope>
</reference>
<dbReference type="Proteomes" id="UP001054945">
    <property type="component" value="Unassembled WGS sequence"/>
</dbReference>
<dbReference type="EMBL" id="BPLR01020991">
    <property type="protein sequence ID" value="GIX84673.1"/>
    <property type="molecule type" value="Genomic_DNA"/>
</dbReference>
<comment type="caution">
    <text evidence="1">The sequence shown here is derived from an EMBL/GenBank/DDBJ whole genome shotgun (WGS) entry which is preliminary data.</text>
</comment>
<keyword evidence="2" id="KW-1185">Reference proteome</keyword>
<gene>
    <name evidence="1" type="ORF">CEXT_311561</name>
</gene>
<protein>
    <recommendedName>
        <fullName evidence="3">Secreted protein</fullName>
    </recommendedName>
</protein>
<organism evidence="1 2">
    <name type="scientific">Caerostris extrusa</name>
    <name type="common">Bark spider</name>
    <name type="synonym">Caerostris bankana</name>
    <dbReference type="NCBI Taxonomy" id="172846"/>
    <lineage>
        <taxon>Eukaryota</taxon>
        <taxon>Metazoa</taxon>
        <taxon>Ecdysozoa</taxon>
        <taxon>Arthropoda</taxon>
        <taxon>Chelicerata</taxon>
        <taxon>Arachnida</taxon>
        <taxon>Araneae</taxon>
        <taxon>Araneomorphae</taxon>
        <taxon>Entelegynae</taxon>
        <taxon>Araneoidea</taxon>
        <taxon>Araneidae</taxon>
        <taxon>Caerostris</taxon>
    </lineage>
</organism>
<dbReference type="AlphaFoldDB" id="A0AAV4NJ34"/>
<evidence type="ECO:0000313" key="1">
    <source>
        <dbReference type="EMBL" id="GIX84673.1"/>
    </source>
</evidence>
<sequence>MMIASFFFLQSTATAFFFVSNPKPFTFRCFSAVLFSAVLQLVSLWEGGQVLPAKRNSAEERLTYRKECGLMWEKYPYPIFFENGCLPS</sequence>
<name>A0AAV4NJ34_CAEEX</name>
<evidence type="ECO:0000313" key="2">
    <source>
        <dbReference type="Proteomes" id="UP001054945"/>
    </source>
</evidence>